<keyword evidence="2" id="KW-1133">Transmembrane helix</keyword>
<evidence type="ECO:0000313" key="3">
    <source>
        <dbReference type="EMBL" id="KAL3762379.1"/>
    </source>
</evidence>
<protein>
    <recommendedName>
        <fullName evidence="5">NAD(P)-binding domain-containing protein</fullName>
    </recommendedName>
</protein>
<evidence type="ECO:0000256" key="1">
    <source>
        <dbReference type="SAM" id="MobiDB-lite"/>
    </source>
</evidence>
<feature type="transmembrane region" description="Helical" evidence="2">
    <location>
        <begin position="590"/>
        <end position="612"/>
    </location>
</feature>
<feature type="compositionally biased region" description="Polar residues" evidence="1">
    <location>
        <begin position="15"/>
        <end position="27"/>
    </location>
</feature>
<organism evidence="3 4">
    <name type="scientific">Stephanodiscus triporus</name>
    <dbReference type="NCBI Taxonomy" id="2934178"/>
    <lineage>
        <taxon>Eukaryota</taxon>
        <taxon>Sar</taxon>
        <taxon>Stramenopiles</taxon>
        <taxon>Ochrophyta</taxon>
        <taxon>Bacillariophyta</taxon>
        <taxon>Coscinodiscophyceae</taxon>
        <taxon>Thalassiosirophycidae</taxon>
        <taxon>Stephanodiscales</taxon>
        <taxon>Stephanodiscaceae</taxon>
        <taxon>Stephanodiscus</taxon>
    </lineage>
</organism>
<dbReference type="SUPFAM" id="SSF51735">
    <property type="entry name" value="NAD(P)-binding Rossmann-fold domains"/>
    <property type="match status" value="2"/>
</dbReference>
<dbReference type="AlphaFoldDB" id="A0ABD3MEC4"/>
<evidence type="ECO:0000256" key="2">
    <source>
        <dbReference type="SAM" id="Phobius"/>
    </source>
</evidence>
<comment type="caution">
    <text evidence="3">The sequence shown here is derived from an EMBL/GenBank/DDBJ whole genome shotgun (WGS) entry which is preliminary data.</text>
</comment>
<keyword evidence="2" id="KW-0472">Membrane</keyword>
<dbReference type="EMBL" id="JALLAZ020001829">
    <property type="protein sequence ID" value="KAL3762379.1"/>
    <property type="molecule type" value="Genomic_DNA"/>
</dbReference>
<dbReference type="PANTHER" id="PTHR15020">
    <property type="entry name" value="FLAVIN REDUCTASE-RELATED"/>
    <property type="match status" value="1"/>
</dbReference>
<feature type="compositionally biased region" description="Basic residues" evidence="1">
    <location>
        <begin position="347"/>
        <end position="356"/>
    </location>
</feature>
<dbReference type="PANTHER" id="PTHR15020:SF11">
    <property type="entry name" value="OS06G0360300 PROTEIN"/>
    <property type="match status" value="1"/>
</dbReference>
<dbReference type="Gene3D" id="3.40.50.720">
    <property type="entry name" value="NAD(P)-binding Rossmann-like Domain"/>
    <property type="match status" value="2"/>
</dbReference>
<proteinExistence type="predicted"/>
<dbReference type="InterPro" id="IPR036291">
    <property type="entry name" value="NAD(P)-bd_dom_sf"/>
</dbReference>
<feature type="compositionally biased region" description="Basic and acidic residues" evidence="1">
    <location>
        <begin position="357"/>
        <end position="368"/>
    </location>
</feature>
<sequence length="637" mass="71834">MVDGGAAGDEPLQPQPQQSPRGLQRTGNAIAFSSPDVDVDAEGPGTATQWETSRSDVVPARPRIVVFGASGRVGRRVLGRLLSSGADIDVVAFVRDRERLERAMYDDEDVVVENLIDGDGGGGRNYVGPRLRIVVGDAVSRRDVCRKGKDSFGRTRKEKREEGGKEKHSSLRRWWADGAWRRRADRIDPNSSSGSSSTTFVGDDGGWTADVVDIAIEREKEEDDEDEEPLRDAMSGATVLISCLGTRRLTNLWTDFLRVPILRIFRGKGVGRWCTDPTHPYYVNYLATKRILERAEAEQRRREAMMEFERERSILEERLSRGRERQNRAREGEEEEEGFESEIAAGLRKKRNHGLRGRRDGNDYHSNGRDAVALPKDGKLPSSNDRIKFIRISHLMVGRSPFRIRNCLTNILWSQVSRFELMGEMLMEENMLVDTIVLRPGDMTDEKRNYNNTSLQLCIDGMVPSPSLVGRDDVADLAVVTALTKTSSLRTLRPNAGDSGSIISGDVEAPPSQSAHHWTWAMRWTGQHLSPPQGLRPDGSSNAAACFVGAVKEQTALDRKRKSREIYLESYYGGRELMRLTRWRHRMKPYAQSLAVTIPVYLTLGIFSWYLFGKTFADLFSWVKRLKIHRILVKMLS</sequence>
<name>A0ABD3MEC4_9STRA</name>
<gene>
    <name evidence="3" type="ORF">ACHAW5_000641</name>
</gene>
<dbReference type="Proteomes" id="UP001530315">
    <property type="component" value="Unassembled WGS sequence"/>
</dbReference>
<feature type="region of interest" description="Disordered" evidence="1">
    <location>
        <begin position="186"/>
        <end position="206"/>
    </location>
</feature>
<feature type="region of interest" description="Disordered" evidence="1">
    <location>
        <begin position="320"/>
        <end position="377"/>
    </location>
</feature>
<evidence type="ECO:0008006" key="5">
    <source>
        <dbReference type="Google" id="ProtNLM"/>
    </source>
</evidence>
<feature type="compositionally biased region" description="Basic and acidic residues" evidence="1">
    <location>
        <begin position="320"/>
        <end position="331"/>
    </location>
</feature>
<evidence type="ECO:0000313" key="4">
    <source>
        <dbReference type="Proteomes" id="UP001530315"/>
    </source>
</evidence>
<accession>A0ABD3MEC4</accession>
<keyword evidence="4" id="KW-1185">Reference proteome</keyword>
<keyword evidence="2" id="KW-0812">Transmembrane</keyword>
<feature type="region of interest" description="Disordered" evidence="1">
    <location>
        <begin position="1"/>
        <end position="53"/>
    </location>
</feature>
<reference evidence="3 4" key="1">
    <citation type="submission" date="2024-10" db="EMBL/GenBank/DDBJ databases">
        <title>Updated reference genomes for cyclostephanoid diatoms.</title>
        <authorList>
            <person name="Roberts W.R."/>
            <person name="Alverson A.J."/>
        </authorList>
    </citation>
    <scope>NUCLEOTIDE SEQUENCE [LARGE SCALE GENOMIC DNA]</scope>
    <source>
        <strain evidence="3 4">AJA276-08</strain>
    </source>
</reference>